<feature type="transmembrane region" description="Helical" evidence="7">
    <location>
        <begin position="166"/>
        <end position="186"/>
    </location>
</feature>
<keyword evidence="6" id="KW-0479">Metal-binding</keyword>
<evidence type="ECO:0000256" key="1">
    <source>
        <dbReference type="ARBA" id="ARBA00004141"/>
    </source>
</evidence>
<dbReference type="PANTHER" id="PTHR20855">
    <property type="entry name" value="ADIPOR/PROGESTIN RECEPTOR-RELATED"/>
    <property type="match status" value="1"/>
</dbReference>
<feature type="binding site" evidence="6">
    <location>
        <position position="264"/>
    </location>
    <ligand>
        <name>Zn(2+)</name>
        <dbReference type="ChEBI" id="CHEBI:29105"/>
    </ligand>
</feature>
<dbReference type="GO" id="GO:0016020">
    <property type="term" value="C:membrane"/>
    <property type="evidence" value="ECO:0007669"/>
    <property type="project" value="UniProtKB-SubCell"/>
</dbReference>
<name>A0A2J6R2T2_HYAVF</name>
<organism evidence="8 9">
    <name type="scientific">Hyaloscypha variabilis (strain UAMH 11265 / GT02V1 / F)</name>
    <name type="common">Meliniomyces variabilis</name>
    <dbReference type="NCBI Taxonomy" id="1149755"/>
    <lineage>
        <taxon>Eukaryota</taxon>
        <taxon>Fungi</taxon>
        <taxon>Dikarya</taxon>
        <taxon>Ascomycota</taxon>
        <taxon>Pezizomycotina</taxon>
        <taxon>Leotiomycetes</taxon>
        <taxon>Helotiales</taxon>
        <taxon>Hyaloscyphaceae</taxon>
        <taxon>Hyaloscypha</taxon>
        <taxon>Hyaloscypha variabilis</taxon>
    </lineage>
</organism>
<keyword evidence="6" id="KW-0862">Zinc</keyword>
<dbReference type="STRING" id="1149755.A0A2J6R2T2"/>
<comment type="similarity">
    <text evidence="2">Belongs to the ADIPOR family.</text>
</comment>
<accession>A0A2J6R2T2</accession>
<proteinExistence type="inferred from homology"/>
<dbReference type="InterPro" id="IPR004254">
    <property type="entry name" value="AdipoR/HlyIII-related"/>
</dbReference>
<feature type="transmembrane region" description="Helical" evidence="7">
    <location>
        <begin position="228"/>
        <end position="246"/>
    </location>
</feature>
<evidence type="ECO:0000256" key="5">
    <source>
        <dbReference type="ARBA" id="ARBA00023136"/>
    </source>
</evidence>
<keyword evidence="5 7" id="KW-0472">Membrane</keyword>
<evidence type="ECO:0000313" key="9">
    <source>
        <dbReference type="Proteomes" id="UP000235786"/>
    </source>
</evidence>
<keyword evidence="9" id="KW-1185">Reference proteome</keyword>
<feature type="transmembrane region" description="Helical" evidence="7">
    <location>
        <begin position="66"/>
        <end position="84"/>
    </location>
</feature>
<dbReference type="GO" id="GO:0038023">
    <property type="term" value="F:signaling receptor activity"/>
    <property type="evidence" value="ECO:0007669"/>
    <property type="project" value="TreeGrafter"/>
</dbReference>
<dbReference type="Pfam" id="PF03006">
    <property type="entry name" value="HlyIII"/>
    <property type="match status" value="1"/>
</dbReference>
<feature type="transmembrane region" description="Helical" evidence="7">
    <location>
        <begin position="266"/>
        <end position="288"/>
    </location>
</feature>
<evidence type="ECO:0000256" key="4">
    <source>
        <dbReference type="ARBA" id="ARBA00022989"/>
    </source>
</evidence>
<dbReference type="PANTHER" id="PTHR20855:SF52">
    <property type="entry name" value="ADIPONECTIN RECEPTOR PROTEIN"/>
    <property type="match status" value="1"/>
</dbReference>
<feature type="transmembrane region" description="Helical" evidence="7">
    <location>
        <begin position="135"/>
        <end position="154"/>
    </location>
</feature>
<reference evidence="8 9" key="1">
    <citation type="submission" date="2016-04" db="EMBL/GenBank/DDBJ databases">
        <title>A degradative enzymes factory behind the ericoid mycorrhizal symbiosis.</title>
        <authorList>
            <consortium name="DOE Joint Genome Institute"/>
            <person name="Martino E."/>
            <person name="Morin E."/>
            <person name="Grelet G."/>
            <person name="Kuo A."/>
            <person name="Kohler A."/>
            <person name="Daghino S."/>
            <person name="Barry K."/>
            <person name="Choi C."/>
            <person name="Cichocki N."/>
            <person name="Clum A."/>
            <person name="Copeland A."/>
            <person name="Hainaut M."/>
            <person name="Haridas S."/>
            <person name="Labutti K."/>
            <person name="Lindquist E."/>
            <person name="Lipzen A."/>
            <person name="Khouja H.-R."/>
            <person name="Murat C."/>
            <person name="Ohm R."/>
            <person name="Olson A."/>
            <person name="Spatafora J."/>
            <person name="Veneault-Fourrey C."/>
            <person name="Henrissat B."/>
            <person name="Grigoriev I."/>
            <person name="Martin F."/>
            <person name="Perotto S."/>
        </authorList>
    </citation>
    <scope>NUCLEOTIDE SEQUENCE [LARGE SCALE GENOMIC DNA]</scope>
    <source>
        <strain evidence="8 9">F</strain>
    </source>
</reference>
<comment type="subcellular location">
    <subcellularLocation>
        <location evidence="1">Membrane</location>
        <topology evidence="1">Multi-pass membrane protein</topology>
    </subcellularLocation>
</comment>
<feature type="transmembrane region" description="Helical" evidence="7">
    <location>
        <begin position="198"/>
        <end position="216"/>
    </location>
</feature>
<feature type="transmembrane region" description="Helical" evidence="7">
    <location>
        <begin position="96"/>
        <end position="115"/>
    </location>
</feature>
<dbReference type="GO" id="GO:0006882">
    <property type="term" value="P:intracellular zinc ion homeostasis"/>
    <property type="evidence" value="ECO:0007669"/>
    <property type="project" value="TreeGrafter"/>
</dbReference>
<evidence type="ECO:0000256" key="6">
    <source>
        <dbReference type="PIRSR" id="PIRSR604254-1"/>
    </source>
</evidence>
<gene>
    <name evidence="8" type="ORF">L207DRAFT_548367</name>
</gene>
<evidence type="ECO:0000256" key="7">
    <source>
        <dbReference type="SAM" id="Phobius"/>
    </source>
</evidence>
<dbReference type="OrthoDB" id="529367at2759"/>
<feature type="binding site" evidence="6">
    <location>
        <position position="268"/>
    </location>
    <ligand>
        <name>Zn(2+)</name>
        <dbReference type="ChEBI" id="CHEBI:29105"/>
    </ligand>
</feature>
<dbReference type="GO" id="GO:0046872">
    <property type="term" value="F:metal ion binding"/>
    <property type="evidence" value="ECO:0007669"/>
    <property type="project" value="UniProtKB-KW"/>
</dbReference>
<evidence type="ECO:0000313" key="8">
    <source>
        <dbReference type="EMBL" id="PMD32822.1"/>
    </source>
</evidence>
<sequence>MPASDSKPLSAETKSPDQKSLLVKWDDLPLFLRDNEYIHTHYRPASNSYLTSIHSLSYIHNQTGSIYTQLLFFSLLFPLGYHLLQTTLPTPDLEDVIVFGVFFSGLMTCLGLSFVFHTICNHSQPVQNFWLNLDFMGLLIASSGGFVPGVWYMFYCTPFNTKITLIILNLCAQSITAWVTLFVPVFRTPPWRPIRAGVFGLMGSLAFVPLIAGLFVHGLEEMVLLGGNYYAVAAVFYLSCAGFYASRWPEKWGPGKFDVWGHSHQLFHVAGFLGMLPHIFGLLQAYGYQKEAGRC</sequence>
<dbReference type="EMBL" id="KZ613958">
    <property type="protein sequence ID" value="PMD32822.1"/>
    <property type="molecule type" value="Genomic_DNA"/>
</dbReference>
<feature type="binding site" evidence="6">
    <location>
        <position position="117"/>
    </location>
    <ligand>
        <name>Zn(2+)</name>
        <dbReference type="ChEBI" id="CHEBI:29105"/>
    </ligand>
</feature>
<keyword evidence="4 7" id="KW-1133">Transmembrane helix</keyword>
<evidence type="ECO:0000256" key="3">
    <source>
        <dbReference type="ARBA" id="ARBA00022692"/>
    </source>
</evidence>
<keyword evidence="3 7" id="KW-0812">Transmembrane</keyword>
<dbReference type="Proteomes" id="UP000235786">
    <property type="component" value="Unassembled WGS sequence"/>
</dbReference>
<dbReference type="AlphaFoldDB" id="A0A2J6R2T2"/>
<evidence type="ECO:0000256" key="2">
    <source>
        <dbReference type="ARBA" id="ARBA00007018"/>
    </source>
</evidence>
<protein>
    <submittedName>
        <fullName evidence="8">HlyIII-domain-containing protein</fullName>
    </submittedName>
</protein>